<gene>
    <name evidence="10" type="ORF">SAMN05216474_2730</name>
</gene>
<keyword evidence="11" id="KW-1185">Reference proteome</keyword>
<evidence type="ECO:0000256" key="1">
    <source>
        <dbReference type="ARBA" id="ARBA00001947"/>
    </source>
</evidence>
<dbReference type="InterPro" id="IPR050570">
    <property type="entry name" value="Cell_wall_metabolism_enzyme"/>
</dbReference>
<keyword evidence="4" id="KW-0479">Metal-binding</keyword>
<keyword evidence="6" id="KW-0862">Zinc</keyword>
<evidence type="ECO:0000256" key="2">
    <source>
        <dbReference type="ARBA" id="ARBA00004196"/>
    </source>
</evidence>
<dbReference type="RefSeq" id="WP_090251652.1">
    <property type="nucleotide sequence ID" value="NZ_FPAS01000005.1"/>
</dbReference>
<dbReference type="OrthoDB" id="9810477at2"/>
<dbReference type="InterPro" id="IPR016047">
    <property type="entry name" value="M23ase_b-sheet_dom"/>
</dbReference>
<evidence type="ECO:0000256" key="7">
    <source>
        <dbReference type="ARBA" id="ARBA00023049"/>
    </source>
</evidence>
<comment type="cofactor">
    <cofactor evidence="1">
        <name>Zn(2+)</name>
        <dbReference type="ChEBI" id="CHEBI:29105"/>
    </cofactor>
</comment>
<dbReference type="EMBL" id="FPAS01000005">
    <property type="protein sequence ID" value="SFT85507.1"/>
    <property type="molecule type" value="Genomic_DNA"/>
</dbReference>
<feature type="domain" description="M23ase beta-sheet core" evidence="8">
    <location>
        <begin position="290"/>
        <end position="385"/>
    </location>
</feature>
<dbReference type="PANTHER" id="PTHR21666:SF288">
    <property type="entry name" value="CELL DIVISION PROTEIN YTFB"/>
    <property type="match status" value="1"/>
</dbReference>
<dbReference type="CDD" id="cd12797">
    <property type="entry name" value="M23_peptidase"/>
    <property type="match status" value="1"/>
</dbReference>
<comment type="subcellular location">
    <subcellularLocation>
        <location evidence="2">Cell envelope</location>
    </subcellularLocation>
</comment>
<proteinExistence type="predicted"/>
<organism evidence="10 11">
    <name type="scientific">Lishizhenia tianjinensis</name>
    <dbReference type="NCBI Taxonomy" id="477690"/>
    <lineage>
        <taxon>Bacteria</taxon>
        <taxon>Pseudomonadati</taxon>
        <taxon>Bacteroidota</taxon>
        <taxon>Flavobacteriia</taxon>
        <taxon>Flavobacteriales</taxon>
        <taxon>Crocinitomicaceae</taxon>
        <taxon>Lishizhenia</taxon>
    </lineage>
</organism>
<keyword evidence="7" id="KW-0482">Metalloprotease</keyword>
<dbReference type="SUPFAM" id="SSF51261">
    <property type="entry name" value="Duplicated hybrid motif"/>
    <property type="match status" value="1"/>
</dbReference>
<dbReference type="Proteomes" id="UP000236454">
    <property type="component" value="Unassembled WGS sequence"/>
</dbReference>
<name>A0A1I7BEB2_9FLAO</name>
<dbReference type="GO" id="GO:0046872">
    <property type="term" value="F:metal ion binding"/>
    <property type="evidence" value="ECO:0007669"/>
    <property type="project" value="UniProtKB-KW"/>
</dbReference>
<evidence type="ECO:0000259" key="8">
    <source>
        <dbReference type="Pfam" id="PF01551"/>
    </source>
</evidence>
<dbReference type="Pfam" id="PF19425">
    <property type="entry name" value="Csd3_N2"/>
    <property type="match status" value="1"/>
</dbReference>
<dbReference type="InterPro" id="IPR011055">
    <property type="entry name" value="Dup_hybrid_motif"/>
</dbReference>
<evidence type="ECO:0000256" key="6">
    <source>
        <dbReference type="ARBA" id="ARBA00022833"/>
    </source>
</evidence>
<sequence length="429" mass="48197">MIKKFFVAGIAALLVACGGNEKKLKSDAQPTVAKDTVVETPKNMKYGFDFNAYEVYRDTVKMNWTMSHMLLPYGIDQYSINLIAEMAGDTAVGLDYVNYNDPFIVLVNKGDTNKRAQHLIYEANIESYYVFNFGDSLSVEKHYRDIKINRNTLTGEIVQNSNLTLAIDEQVNDFGTTAALAEAFENIFAWSIDFFKLQAGDQFKVVYEQKSIDGKAYGIGDIIGIWFKHSGEGMYSFRYTTDSTTMETGYYNEEGKEMKRPFLMSPVKFARMTSAYNLRRFHPIYKRVKAHKGTDYAAPYGTPILSTADGTVTKASRTGGNGNYVKIRHNATYETQYLHMQKFAKGIRPGVRVKQGDVIGYVGSTGAATGPHVCYRFWKNGKQVDHRAQKFPQSEPMKKDLIPGYLSFIAPLKAELDSLAIAPSNIGEE</sequence>
<dbReference type="GO" id="GO:0004222">
    <property type="term" value="F:metalloendopeptidase activity"/>
    <property type="evidence" value="ECO:0007669"/>
    <property type="project" value="TreeGrafter"/>
</dbReference>
<evidence type="ECO:0000313" key="11">
    <source>
        <dbReference type="Proteomes" id="UP000236454"/>
    </source>
</evidence>
<dbReference type="GO" id="GO:0030313">
    <property type="term" value="C:cell envelope"/>
    <property type="evidence" value="ECO:0007669"/>
    <property type="project" value="UniProtKB-SubCell"/>
</dbReference>
<evidence type="ECO:0000256" key="5">
    <source>
        <dbReference type="ARBA" id="ARBA00022801"/>
    </source>
</evidence>
<dbReference type="PANTHER" id="PTHR21666">
    <property type="entry name" value="PEPTIDASE-RELATED"/>
    <property type="match status" value="1"/>
</dbReference>
<evidence type="ECO:0000256" key="4">
    <source>
        <dbReference type="ARBA" id="ARBA00022723"/>
    </source>
</evidence>
<accession>A0A1I7BEB2</accession>
<evidence type="ECO:0000313" key="10">
    <source>
        <dbReference type="EMBL" id="SFT85507.1"/>
    </source>
</evidence>
<dbReference type="GO" id="GO:0006508">
    <property type="term" value="P:proteolysis"/>
    <property type="evidence" value="ECO:0007669"/>
    <property type="project" value="UniProtKB-KW"/>
</dbReference>
<dbReference type="STRING" id="477690.SAMN05216474_2730"/>
<evidence type="ECO:0000256" key="3">
    <source>
        <dbReference type="ARBA" id="ARBA00022670"/>
    </source>
</evidence>
<protein>
    <submittedName>
        <fullName evidence="10">Murein DD-endopeptidase MepM and murein hydrolase activator NlpD, contain LysM domain</fullName>
    </submittedName>
</protein>
<dbReference type="Gene3D" id="2.70.70.10">
    <property type="entry name" value="Glucose Permease (Domain IIA)"/>
    <property type="match status" value="1"/>
</dbReference>
<reference evidence="10 11" key="1">
    <citation type="submission" date="2016-10" db="EMBL/GenBank/DDBJ databases">
        <authorList>
            <person name="de Groot N.N."/>
        </authorList>
    </citation>
    <scope>NUCLEOTIDE SEQUENCE [LARGE SCALE GENOMIC DNA]</scope>
    <source>
        <strain evidence="10 11">CGMCC 1.7005</strain>
    </source>
</reference>
<dbReference type="InterPro" id="IPR045834">
    <property type="entry name" value="Csd3_N2"/>
</dbReference>
<keyword evidence="3" id="KW-0645">Protease</keyword>
<feature type="domain" description="Csd3-like second N-terminal" evidence="9">
    <location>
        <begin position="171"/>
        <end position="277"/>
    </location>
</feature>
<dbReference type="Pfam" id="PF01551">
    <property type="entry name" value="Peptidase_M23"/>
    <property type="match status" value="1"/>
</dbReference>
<dbReference type="AlphaFoldDB" id="A0A1I7BEB2"/>
<keyword evidence="5 10" id="KW-0378">Hydrolase</keyword>
<dbReference type="PROSITE" id="PS51257">
    <property type="entry name" value="PROKAR_LIPOPROTEIN"/>
    <property type="match status" value="1"/>
</dbReference>
<evidence type="ECO:0000259" key="9">
    <source>
        <dbReference type="Pfam" id="PF19425"/>
    </source>
</evidence>
<dbReference type="Gene3D" id="3.10.450.350">
    <property type="match status" value="1"/>
</dbReference>